<evidence type="ECO:0008006" key="3">
    <source>
        <dbReference type="Google" id="ProtNLM"/>
    </source>
</evidence>
<dbReference type="Proteomes" id="UP001642409">
    <property type="component" value="Unassembled WGS sequence"/>
</dbReference>
<dbReference type="Gene3D" id="2.160.20.110">
    <property type="match status" value="1"/>
</dbReference>
<accession>A0ABP1GGX5</accession>
<dbReference type="EMBL" id="CAXDID020000002">
    <property type="protein sequence ID" value="CAL5971367.1"/>
    <property type="molecule type" value="Genomic_DNA"/>
</dbReference>
<evidence type="ECO:0000313" key="2">
    <source>
        <dbReference type="Proteomes" id="UP001642409"/>
    </source>
</evidence>
<dbReference type="SMART" id="SM00710">
    <property type="entry name" value="PbH1"/>
    <property type="match status" value="8"/>
</dbReference>
<evidence type="ECO:0000313" key="1">
    <source>
        <dbReference type="EMBL" id="CAL5971367.1"/>
    </source>
</evidence>
<keyword evidence="2" id="KW-1185">Reference proteome</keyword>
<dbReference type="InterPro" id="IPR006626">
    <property type="entry name" value="PbH1"/>
</dbReference>
<comment type="caution">
    <text evidence="1">The sequence shown here is derived from an EMBL/GenBank/DDBJ whole genome shotgun (WGS) entry which is preliminary data.</text>
</comment>
<protein>
    <recommendedName>
        <fullName evidence="3">Transmembrane protein</fullName>
    </recommendedName>
</protein>
<name>A0ABP1GGX5_9EUKA</name>
<organism evidence="1 2">
    <name type="scientific">Hexamita inflata</name>
    <dbReference type="NCBI Taxonomy" id="28002"/>
    <lineage>
        <taxon>Eukaryota</taxon>
        <taxon>Metamonada</taxon>
        <taxon>Diplomonadida</taxon>
        <taxon>Hexamitidae</taxon>
        <taxon>Hexamitinae</taxon>
        <taxon>Hexamita</taxon>
    </lineage>
</organism>
<gene>
    <name evidence="1" type="ORF">HINF_LOCUS1307</name>
</gene>
<proteinExistence type="predicted"/>
<sequence length="1334" mass="147958">MFSSILTIFKQINHLQYSHCVNNIYFNNNQYSYCQKSSQLNNVKVQNDIVLANKNNNVNLYIYANRTQQATIESQVFNYNIKTFAIFGFNNCQEIHDSQINMSLKFDVLQGALICIQCDVFIHNCTLVFVARGQQVSGVLIESLTNIQIIQSFVQYRHTSGNSSGVVNIINNAMDNFTVAHCKLAGHNIITSPFNGYITSAVLTHVVVNVTDFYVCAGDTVMLGQLSVAITQNGSEVERCDICGSLYYVYGLCVDSIQYGTLANGTMQCVYPFEYANDKCECAYGHLRNGSACISLIDAIENLLNTETLLNNISSQFKAANQNLVSNISALDQRIQNNVTQLLDMMKQNLSALEQYILSNFSKSEQFLISNATALDNRIRDNISTTNQTIYDSQSNFDTQIHSKYIMYEQIINQNTSILNKRITDNISEVSNYLNTSTISIENNILSNITQIESLLHQNILLLNQKLNDNCTQVQSNMEIITINLKNSLLDNTTELDQRIYNNISALNTSVVKSISELEQISSYQQSNITVLNQKLQDKITEYDFKTTNIQAKIYNLSIILSCLNNNGHVLGENCYVLRKIIDQNKQMKCEQQTFFYVFNIQTVTVSLDVTNGSHFSNINVLKNSFIDIQDNVFTSDQPLFKNQNSFTNIKIQFGTQLLSKVSMITNSQTLSINQLIVKSKISTQLETSEYINILSPTVTNATISNLLVNLSFKMSQGNITLINNINGVLNVTNYHILGFYQSSKTVAMIGLYITSTQVNINFLSFSPKLYNIGNYSSFLMSFISQCNIKSTNIAIFMGDIINSSMLTEIYSIQSNQFQFGGLITNITDSTLSISNIIVDSYHNFVTQYIQFSGILIGFASSQIFLIQIQNMCMQQYIKSSTSFLQNFGVIGQNSANILFSNSTIILNISAISSTNCGIVGFQSDNDLKNKFYAQVFNTISTLIQNSEGQNIGAFFGKLVGNVTIINGISTDCNINSQMNVGGFIGCLVGSNSNIEQLKYINNNISVIWQQVGGIIGISQLSNLTIINVNIIDNNISGNRASGFMSRSEQSNFEVSNTNITNNKICANDLASGFASLSIITSKYQVCKIYVYNNTMYSISSNSGGFGCIFDTSEASITDSIFQNDIKTDSSVGGIISKIYESNIILSNLILYNCNILAQTLYSGGLLGQLCNSKFTVQNLFIENCSISASQFVGSILGDLQGSSQMIVTDTKVQNNNIKAIYYAGGLCGQCNSDSKFINLSLYNINISAKEYAGGIIGRIQLQIYIATNIQVENTLINLCSITSLQKFGIIIGHGDLNNQILVINSNSKNNYVNMILIADCPNLTNNISVNQCT</sequence>
<reference evidence="1 2" key="1">
    <citation type="submission" date="2024-07" db="EMBL/GenBank/DDBJ databases">
        <authorList>
            <person name="Akdeniz Z."/>
        </authorList>
    </citation>
    <scope>NUCLEOTIDE SEQUENCE [LARGE SCALE GENOMIC DNA]</scope>
</reference>